<reference evidence="2 3" key="1">
    <citation type="journal article" date="2016" name="Nat. Commun.">
        <title>Thousands of microbial genomes shed light on interconnected biogeochemical processes in an aquifer system.</title>
        <authorList>
            <person name="Anantharaman K."/>
            <person name="Brown C.T."/>
            <person name="Hug L.A."/>
            <person name="Sharon I."/>
            <person name="Castelle C.J."/>
            <person name="Probst A.J."/>
            <person name="Thomas B.C."/>
            <person name="Singh A."/>
            <person name="Wilkins M.J."/>
            <person name="Karaoz U."/>
            <person name="Brodie E.L."/>
            <person name="Williams K.H."/>
            <person name="Hubbard S.S."/>
            <person name="Banfield J.F."/>
        </authorList>
    </citation>
    <scope>NUCLEOTIDE SEQUENCE [LARGE SCALE GENOMIC DNA]</scope>
</reference>
<dbReference type="AlphaFoldDB" id="A0A1F8H8M9"/>
<evidence type="ECO:0008006" key="4">
    <source>
        <dbReference type="Google" id="ProtNLM"/>
    </source>
</evidence>
<keyword evidence="1" id="KW-0472">Membrane</keyword>
<feature type="transmembrane region" description="Helical" evidence="1">
    <location>
        <begin position="15"/>
        <end position="33"/>
    </location>
</feature>
<dbReference type="Proteomes" id="UP000177745">
    <property type="component" value="Unassembled WGS sequence"/>
</dbReference>
<protein>
    <recommendedName>
        <fullName evidence="4">DUF11 domain-containing protein</fullName>
    </recommendedName>
</protein>
<organism evidence="2 3">
    <name type="scientific">Candidatus Yanofskybacteria bacterium RIFCSPLOWO2_12_FULL_43_11b</name>
    <dbReference type="NCBI Taxonomy" id="1802710"/>
    <lineage>
        <taxon>Bacteria</taxon>
        <taxon>Candidatus Yanofskyibacteriota</taxon>
    </lineage>
</organism>
<gene>
    <name evidence="2" type="ORF">A3G51_00475</name>
</gene>
<sequence length="172" mass="19847">MLDFLTDFLKNINDNYAQVFLLLIAVLSTFFVYNEFVLKIRPYVIPEIAVELKDGNWYFNIVLINKGEKPGIARIINAVLKIGDEKYPTLFELNLVLAPNERQRVLPIGHISSIGRTKILGHEYVDNNVQIFLEIESKAIGDKKFKYKTKEEYRVDVSGSQPRITLIKEDLN</sequence>
<keyword evidence="1" id="KW-1133">Transmembrane helix</keyword>
<evidence type="ECO:0000313" key="2">
    <source>
        <dbReference type="EMBL" id="OGN33953.1"/>
    </source>
</evidence>
<dbReference type="EMBL" id="MGKY01000008">
    <property type="protein sequence ID" value="OGN33953.1"/>
    <property type="molecule type" value="Genomic_DNA"/>
</dbReference>
<proteinExistence type="predicted"/>
<name>A0A1F8H8M9_9BACT</name>
<accession>A0A1F8H8M9</accession>
<comment type="caution">
    <text evidence="2">The sequence shown here is derived from an EMBL/GenBank/DDBJ whole genome shotgun (WGS) entry which is preliminary data.</text>
</comment>
<evidence type="ECO:0000313" key="3">
    <source>
        <dbReference type="Proteomes" id="UP000177745"/>
    </source>
</evidence>
<keyword evidence="1" id="KW-0812">Transmembrane</keyword>
<evidence type="ECO:0000256" key="1">
    <source>
        <dbReference type="SAM" id="Phobius"/>
    </source>
</evidence>